<dbReference type="RefSeq" id="WP_119370131.1">
    <property type="nucleotide sequence ID" value="NZ_QWLL01000032.1"/>
</dbReference>
<dbReference type="AlphaFoldDB" id="A0A399M543"/>
<dbReference type="EMBL" id="QWLL01000032">
    <property type="protein sequence ID" value="RII76903.1"/>
    <property type="molecule type" value="Genomic_DNA"/>
</dbReference>
<comment type="caution">
    <text evidence="1">The sequence shown here is derived from an EMBL/GenBank/DDBJ whole genome shotgun (WGS) entry which is preliminary data.</text>
</comment>
<evidence type="ECO:0000313" key="1">
    <source>
        <dbReference type="EMBL" id="RII76903.1"/>
    </source>
</evidence>
<reference evidence="1 2" key="1">
    <citation type="submission" date="2018-08" db="EMBL/GenBank/DDBJ databases">
        <title>Draft genome sequence of the cyanotroph, Pseudomonas monteilii BCN3.</title>
        <authorList>
            <person name="Jones L.B."/>
            <person name="Kunz D.A."/>
        </authorList>
    </citation>
    <scope>NUCLEOTIDE SEQUENCE [LARGE SCALE GENOMIC DNA]</scope>
    <source>
        <strain evidence="1 2">BCN3</strain>
    </source>
</reference>
<evidence type="ECO:0000313" key="2">
    <source>
        <dbReference type="Proteomes" id="UP000265875"/>
    </source>
</evidence>
<accession>A0A399M543</accession>
<evidence type="ECO:0008006" key="3">
    <source>
        <dbReference type="Google" id="ProtNLM"/>
    </source>
</evidence>
<name>A0A399M543_9PSED</name>
<gene>
    <name evidence="1" type="ORF">D0894_13455</name>
</gene>
<proteinExistence type="predicted"/>
<organism evidence="1 2">
    <name type="scientific">Pseudomonas monteilii</name>
    <dbReference type="NCBI Taxonomy" id="76759"/>
    <lineage>
        <taxon>Bacteria</taxon>
        <taxon>Pseudomonadati</taxon>
        <taxon>Pseudomonadota</taxon>
        <taxon>Gammaproteobacteria</taxon>
        <taxon>Pseudomonadales</taxon>
        <taxon>Pseudomonadaceae</taxon>
        <taxon>Pseudomonas</taxon>
    </lineage>
</organism>
<dbReference type="Proteomes" id="UP000265875">
    <property type="component" value="Unassembled WGS sequence"/>
</dbReference>
<protein>
    <recommendedName>
        <fullName evidence="3">DUF4123 domain-containing protein</fullName>
    </recommendedName>
</protein>
<sequence length="307" mass="34122">MNVESLISRIEGHHAAHLHCHVLVDPLAIAGKSDHALLAHLREALGEGALTRVHRADLAHAPHLHPVLACLASPGTLPSRELLALTARAAYRGLHQHRRYLSGWLFSEADSATAAAHLTAMCRIPDAKRAFSFYPVYEPVRLELLAATFKQVEHGPWWPINNWLFLSSGGRLAHLQGQSGQRHALPEPAQRIQEDVALIERVLAVWRVLRAASEDASQCQIPPFAAVRVSNHIDDARALGLSAEEDIMVFALHHLCIHPRLNSVAAVRNMVDAAVNDHRPLAPMLARYSEEHWCRLIDPLPKNERRL</sequence>